<gene>
    <name evidence="2" type="ORF">S101258_00305</name>
</gene>
<evidence type="ECO:0000313" key="3">
    <source>
        <dbReference type="Proteomes" id="UP000236990"/>
    </source>
</evidence>
<name>A0A2S3U9M6_LACPN</name>
<evidence type="ECO:0000256" key="1">
    <source>
        <dbReference type="SAM" id="Phobius"/>
    </source>
</evidence>
<keyword evidence="1" id="KW-0472">Membrane</keyword>
<proteinExistence type="predicted"/>
<dbReference type="AlphaFoldDB" id="A0A2S3U9M6"/>
<feature type="transmembrane region" description="Helical" evidence="1">
    <location>
        <begin position="106"/>
        <end position="127"/>
    </location>
</feature>
<feature type="transmembrane region" description="Helical" evidence="1">
    <location>
        <begin position="47"/>
        <end position="68"/>
    </location>
</feature>
<protein>
    <submittedName>
        <fullName evidence="2">Uncharacterized protein</fullName>
    </submittedName>
</protein>
<comment type="caution">
    <text evidence="2">The sequence shown here is derived from an EMBL/GenBank/DDBJ whole genome shotgun (WGS) entry which is preliminary data.</text>
</comment>
<accession>A0A2S3U9M6</accession>
<dbReference type="EMBL" id="NKCZ01000053">
    <property type="protein sequence ID" value="POD88956.1"/>
    <property type="molecule type" value="Genomic_DNA"/>
</dbReference>
<dbReference type="Proteomes" id="UP000236990">
    <property type="component" value="Unassembled WGS sequence"/>
</dbReference>
<sequence>MRKLIAGLFILLVLQPLGLYLWRAQLLNVIPIHYSIFGISAWQADPQHYGALIESALIPAALIIIAPLRPQPPLNWVRPIQTSLCGWLFGMNWLLIINLFTHAAWINWISFIWLIIWVSAAGLQLLVQLALDYPGHKNVHS</sequence>
<reference evidence="2 3" key="1">
    <citation type="submission" date="2017-06" db="EMBL/GenBank/DDBJ databases">
        <title>Genome sequence of Lactobacillus plantarum subsp. plantarum strain SRCM101258.</title>
        <authorList>
            <person name="Cho S.H."/>
        </authorList>
    </citation>
    <scope>NUCLEOTIDE SEQUENCE [LARGE SCALE GENOMIC DNA]</scope>
    <source>
        <strain evidence="2 3">SRCM101258</strain>
    </source>
</reference>
<organism evidence="2 3">
    <name type="scientific">Lactiplantibacillus plantarum subsp. plantarum</name>
    <dbReference type="NCBI Taxonomy" id="337330"/>
    <lineage>
        <taxon>Bacteria</taxon>
        <taxon>Bacillati</taxon>
        <taxon>Bacillota</taxon>
        <taxon>Bacilli</taxon>
        <taxon>Lactobacillales</taxon>
        <taxon>Lactobacillaceae</taxon>
        <taxon>Lactiplantibacillus</taxon>
    </lineage>
</organism>
<keyword evidence="1" id="KW-0812">Transmembrane</keyword>
<feature type="transmembrane region" description="Helical" evidence="1">
    <location>
        <begin position="80"/>
        <end position="100"/>
    </location>
</feature>
<keyword evidence="1" id="KW-1133">Transmembrane helix</keyword>
<evidence type="ECO:0000313" key="2">
    <source>
        <dbReference type="EMBL" id="POD88956.1"/>
    </source>
</evidence>